<name>A0A8A1LPL8_AJEC8</name>
<gene>
    <name evidence="1" type="ORF">I7I53_03879</name>
</gene>
<dbReference type="VEuPathDB" id="FungiDB:I7I53_03879"/>
<dbReference type="Proteomes" id="UP000663419">
    <property type="component" value="Chromosome 4"/>
</dbReference>
<dbReference type="AlphaFoldDB" id="A0A8A1LPL8"/>
<evidence type="ECO:0000313" key="1">
    <source>
        <dbReference type="EMBL" id="QSS55879.1"/>
    </source>
</evidence>
<evidence type="ECO:0000313" key="2">
    <source>
        <dbReference type="Proteomes" id="UP000663419"/>
    </source>
</evidence>
<protein>
    <submittedName>
        <fullName evidence="1">Uncharacterized protein</fullName>
    </submittedName>
</protein>
<dbReference type="EMBL" id="CP069105">
    <property type="protein sequence ID" value="QSS55879.1"/>
    <property type="molecule type" value="Genomic_DNA"/>
</dbReference>
<reference evidence="1" key="1">
    <citation type="submission" date="2021-01" db="EMBL/GenBank/DDBJ databases">
        <title>Chromosome-level genome assembly of a human fungal pathogen reveals clustering of transcriptionally co-regulated genes.</title>
        <authorList>
            <person name="Voorhies M."/>
            <person name="Cohen S."/>
            <person name="Shea T.P."/>
            <person name="Petrus S."/>
            <person name="Munoz J.F."/>
            <person name="Poplawski S."/>
            <person name="Goldman W.E."/>
            <person name="Michael T."/>
            <person name="Cuomo C.A."/>
            <person name="Sil A."/>
            <person name="Beyhan S."/>
        </authorList>
    </citation>
    <scope>NUCLEOTIDE SEQUENCE</scope>
    <source>
        <strain evidence="1">H88</strain>
    </source>
</reference>
<organism evidence="1 2">
    <name type="scientific">Ajellomyces capsulatus (strain H88)</name>
    <name type="common">Darling's disease fungus</name>
    <name type="synonym">Histoplasma capsulatum</name>
    <dbReference type="NCBI Taxonomy" id="544711"/>
    <lineage>
        <taxon>Eukaryota</taxon>
        <taxon>Fungi</taxon>
        <taxon>Dikarya</taxon>
        <taxon>Ascomycota</taxon>
        <taxon>Pezizomycotina</taxon>
        <taxon>Eurotiomycetes</taxon>
        <taxon>Eurotiomycetidae</taxon>
        <taxon>Onygenales</taxon>
        <taxon>Ajellomycetaceae</taxon>
        <taxon>Histoplasma</taxon>
    </lineage>
</organism>
<accession>A0A8A1LPL8</accession>
<proteinExistence type="predicted"/>
<sequence>MLNSYPAETHSSNGSPTHINLLAKVYDPLYFGHKQDDAYPFFCGDRDSCMRPQHPEFCLSFKEQYTQGLRTGP</sequence>